<evidence type="ECO:0000256" key="2">
    <source>
        <dbReference type="ARBA" id="ARBA00007261"/>
    </source>
</evidence>
<dbReference type="Pfam" id="PF05193">
    <property type="entry name" value="Peptidase_M16_C"/>
    <property type="match status" value="1"/>
</dbReference>
<dbReference type="AlphaFoldDB" id="A0A4R3LIB3"/>
<dbReference type="PANTHER" id="PTHR11851">
    <property type="entry name" value="METALLOPROTEASE"/>
    <property type="match status" value="1"/>
</dbReference>
<dbReference type="InterPro" id="IPR011765">
    <property type="entry name" value="Pept_M16_N"/>
</dbReference>
<keyword evidence="4" id="KW-0732">Signal</keyword>
<reference evidence="8 10" key="2">
    <citation type="submission" date="2019-07" db="EMBL/GenBank/DDBJ databases">
        <title>Tepidimonas ignava SPS-1037 draft genome.</title>
        <authorList>
            <person name="Da Costa M.S."/>
            <person name="Froufe H.J.C."/>
            <person name="Egas C."/>
            <person name="Albuquerque L."/>
        </authorList>
    </citation>
    <scope>NUCLEOTIDE SEQUENCE [LARGE SCALE GENOMIC DNA]</scope>
    <source>
        <strain evidence="8 10">SPS-1037</strain>
    </source>
</reference>
<organism evidence="7 9">
    <name type="scientific">Tepidimonas ignava</name>
    <dbReference type="NCBI Taxonomy" id="114249"/>
    <lineage>
        <taxon>Bacteria</taxon>
        <taxon>Pseudomonadati</taxon>
        <taxon>Pseudomonadota</taxon>
        <taxon>Betaproteobacteria</taxon>
        <taxon>Burkholderiales</taxon>
        <taxon>Tepidimonas</taxon>
    </lineage>
</organism>
<dbReference type="EMBL" id="VJNC01000010">
    <property type="protein sequence ID" value="TSE21282.1"/>
    <property type="molecule type" value="Genomic_DNA"/>
</dbReference>
<dbReference type="SUPFAM" id="SSF63411">
    <property type="entry name" value="LuxS/MPP-like metallohydrolase"/>
    <property type="match status" value="2"/>
</dbReference>
<name>A0A4R3LIB3_9BURK</name>
<gene>
    <name evidence="7" type="ORF">EDC36_11079</name>
    <name evidence="8" type="ORF">Tigna_01668</name>
</gene>
<dbReference type="InterPro" id="IPR050361">
    <property type="entry name" value="MPP/UQCRC_Complex"/>
</dbReference>
<dbReference type="Proteomes" id="UP000295536">
    <property type="component" value="Unassembled WGS sequence"/>
</dbReference>
<dbReference type="InterPro" id="IPR011249">
    <property type="entry name" value="Metalloenz_LuxS/M16"/>
</dbReference>
<proteinExistence type="inferred from homology"/>
<reference evidence="7 9" key="1">
    <citation type="submission" date="2019-03" db="EMBL/GenBank/DDBJ databases">
        <title>Genomic Encyclopedia of Type Strains, Phase IV (KMG-IV): sequencing the most valuable type-strain genomes for metagenomic binning, comparative biology and taxonomic classification.</title>
        <authorList>
            <person name="Goeker M."/>
        </authorList>
    </citation>
    <scope>NUCLEOTIDE SEQUENCE [LARGE SCALE GENOMIC DNA]</scope>
    <source>
        <strain evidence="7 9">DSM 12034</strain>
    </source>
</reference>
<protein>
    <submittedName>
        <fullName evidence="7">Zinc protease</fullName>
        <ecNumber evidence="8">3.4.24.-</ecNumber>
    </submittedName>
</protein>
<evidence type="ECO:0000256" key="4">
    <source>
        <dbReference type="SAM" id="SignalP"/>
    </source>
</evidence>
<keyword evidence="10" id="KW-1185">Reference proteome</keyword>
<dbReference type="PROSITE" id="PS00143">
    <property type="entry name" value="INSULINASE"/>
    <property type="match status" value="1"/>
</dbReference>
<feature type="domain" description="Peptidase M16 N-terminal" evidence="5">
    <location>
        <begin position="57"/>
        <end position="202"/>
    </location>
</feature>
<dbReference type="GO" id="GO:0046872">
    <property type="term" value="F:metal ion binding"/>
    <property type="evidence" value="ECO:0007669"/>
    <property type="project" value="InterPro"/>
</dbReference>
<accession>A0A4R3LIB3</accession>
<dbReference type="InterPro" id="IPR007863">
    <property type="entry name" value="Peptidase_M16_C"/>
</dbReference>
<evidence type="ECO:0000259" key="5">
    <source>
        <dbReference type="Pfam" id="PF00675"/>
    </source>
</evidence>
<dbReference type="InterPro" id="IPR001431">
    <property type="entry name" value="Pept_M16_Zn_BS"/>
</dbReference>
<sequence length="472" mass="51880">MRQRGRAWLAAAAVACAVACAVVGPGAPAWAAPAEPAAVVDQAARVHTATLPNGLTVIVQPDRRAPTAVMMLWLRVGAMDESDREAGVAHVLEHMMFKGTPRLAEGEYSRRVAALGGRDNAFTSRDVTVYHVQVPADALREAMALEAERFAHNAWSAETLQRELAVIREERRQRIEDEPQARFYEQFMATALLAHPYRRPVIGWMANLEALDAATVRGFYQRWYAPNNAALVVVGDVQPQQVVAWAQQTFGARPARVLPARAPDAEPEQRGLRRLQWHDRVRQPSVLLGWRVPKLHHPDDPSSEARDALALALLAGVLDGHSAARLERALVRTADPAARLADNVSAGYDLSARGPALFLVSATVRPGVAPQQVEQALRAEIERIARDGVSAAELDRVRNQWAAQQVFALDSPFAQARELGEHWALGWPLDASARLLQRMPTITPADVQRVAQRYFGDATLTVGWLLPQEDAR</sequence>
<evidence type="ECO:0000313" key="10">
    <source>
        <dbReference type="Proteomes" id="UP000315577"/>
    </source>
</evidence>
<dbReference type="GO" id="GO:0004222">
    <property type="term" value="F:metalloendopeptidase activity"/>
    <property type="evidence" value="ECO:0007669"/>
    <property type="project" value="InterPro"/>
</dbReference>
<evidence type="ECO:0000313" key="7">
    <source>
        <dbReference type="EMBL" id="TCS97296.1"/>
    </source>
</evidence>
<dbReference type="OrthoDB" id="9811314at2"/>
<dbReference type="EMBL" id="SMAH01000010">
    <property type="protein sequence ID" value="TCS97296.1"/>
    <property type="molecule type" value="Genomic_DNA"/>
</dbReference>
<dbReference type="EC" id="3.4.24.-" evidence="8"/>
<feature type="signal peptide" evidence="4">
    <location>
        <begin position="1"/>
        <end position="31"/>
    </location>
</feature>
<comment type="similarity">
    <text evidence="2 3">Belongs to the peptidase M16 family.</text>
</comment>
<feature type="domain" description="Peptidase M16 C-terminal" evidence="6">
    <location>
        <begin position="211"/>
        <end position="400"/>
    </location>
</feature>
<evidence type="ECO:0000256" key="3">
    <source>
        <dbReference type="RuleBase" id="RU004447"/>
    </source>
</evidence>
<comment type="caution">
    <text evidence="7">The sequence shown here is derived from an EMBL/GenBank/DDBJ whole genome shotgun (WGS) entry which is preliminary data.</text>
</comment>
<dbReference type="PANTHER" id="PTHR11851:SF49">
    <property type="entry name" value="MITOCHONDRIAL-PROCESSING PEPTIDASE SUBUNIT ALPHA"/>
    <property type="match status" value="1"/>
</dbReference>
<dbReference type="Proteomes" id="UP000315577">
    <property type="component" value="Unassembled WGS sequence"/>
</dbReference>
<comment type="cofactor">
    <cofactor evidence="1">
        <name>Zn(2+)</name>
        <dbReference type="ChEBI" id="CHEBI:29105"/>
    </cofactor>
</comment>
<dbReference type="Gene3D" id="3.30.830.10">
    <property type="entry name" value="Metalloenzyme, LuxS/M16 peptidase-like"/>
    <property type="match status" value="2"/>
</dbReference>
<evidence type="ECO:0000259" key="6">
    <source>
        <dbReference type="Pfam" id="PF05193"/>
    </source>
</evidence>
<keyword evidence="7" id="KW-0645">Protease</keyword>
<evidence type="ECO:0000256" key="1">
    <source>
        <dbReference type="ARBA" id="ARBA00001947"/>
    </source>
</evidence>
<dbReference type="GO" id="GO:0006508">
    <property type="term" value="P:proteolysis"/>
    <property type="evidence" value="ECO:0007669"/>
    <property type="project" value="UniProtKB-KW"/>
</dbReference>
<feature type="chain" id="PRO_5020497849" evidence="4">
    <location>
        <begin position="32"/>
        <end position="472"/>
    </location>
</feature>
<dbReference type="Pfam" id="PF00675">
    <property type="entry name" value="Peptidase_M16"/>
    <property type="match status" value="1"/>
</dbReference>
<evidence type="ECO:0000313" key="8">
    <source>
        <dbReference type="EMBL" id="TSE21282.1"/>
    </source>
</evidence>
<keyword evidence="8" id="KW-0378">Hydrolase</keyword>
<evidence type="ECO:0000313" key="9">
    <source>
        <dbReference type="Proteomes" id="UP000295536"/>
    </source>
</evidence>